<dbReference type="EMBL" id="JAQQWM010000001">
    <property type="protein sequence ID" value="KAK8083474.1"/>
    <property type="molecule type" value="Genomic_DNA"/>
</dbReference>
<feature type="zinc finger region" description="C3H1-type" evidence="1">
    <location>
        <begin position="325"/>
        <end position="353"/>
    </location>
</feature>
<feature type="compositionally biased region" description="Low complexity" evidence="2">
    <location>
        <begin position="184"/>
        <end position="218"/>
    </location>
</feature>
<evidence type="ECO:0000313" key="5">
    <source>
        <dbReference type="Proteomes" id="UP001446871"/>
    </source>
</evidence>
<feature type="compositionally biased region" description="Basic and acidic residues" evidence="2">
    <location>
        <begin position="455"/>
        <end position="469"/>
    </location>
</feature>
<keyword evidence="1" id="KW-0863">Zinc-finger</keyword>
<sequence>MQRSIHAGGGSSSTRLLQPLPSYNAAHPFPFPQHFLVRPSSTKHTASGTITTPGPMVPLIAVDQLPEWIDIAGVPRELTVEQTMGLKNLGNAHPETVDGHKPYYDMCLHQGLQLVTSSDFTPAALDLKHRSGAEARDGKNGSASVDAFDTDLLGSVSSSKRSQKKHGEVINERRGSHMSYIEDSTSSALNSSSDTASYSSSTETAPSNTCGMKTSTMTKKGKEKAAKVSKTETANNTSKLGINKPVAIALNPRLPTPPPPTVPINPYPLLRHVRGEPAPPAHHPASRLLSAISSVPPGYQLYSPAHPQQTATANLQHKSQSARHQRVVVHCRHWCHHGSCKYGPDCRYEHSMPRTHEGLREVGLADLPNWYKAALEMARDMQQKLKNNSRRAANKVQVQGKGASSAVDVMTTAAMVMGEGGGNTSSGPSRRKVSSSSVAVANDVSSPSTVAHTTNSEKKKTVFVEERLGRLASVASGDEGDGSSSSSAGHGDRELEVHQKPVTKKQDMAEDITAPVEKLVDI</sequence>
<feature type="compositionally biased region" description="Low complexity" evidence="2">
    <location>
        <begin position="472"/>
        <end position="489"/>
    </location>
</feature>
<dbReference type="Gene3D" id="4.10.1000.10">
    <property type="entry name" value="Zinc finger, CCCH-type"/>
    <property type="match status" value="1"/>
</dbReference>
<organism evidence="4 5">
    <name type="scientific">Apiospora saccharicola</name>
    <dbReference type="NCBI Taxonomy" id="335842"/>
    <lineage>
        <taxon>Eukaryota</taxon>
        <taxon>Fungi</taxon>
        <taxon>Dikarya</taxon>
        <taxon>Ascomycota</taxon>
        <taxon>Pezizomycotina</taxon>
        <taxon>Sordariomycetes</taxon>
        <taxon>Xylariomycetidae</taxon>
        <taxon>Amphisphaeriales</taxon>
        <taxon>Apiosporaceae</taxon>
        <taxon>Apiospora</taxon>
    </lineage>
</organism>
<keyword evidence="1" id="KW-0862">Zinc</keyword>
<proteinExistence type="predicted"/>
<name>A0ABR1WIY3_9PEZI</name>
<feature type="compositionally biased region" description="Low complexity" evidence="2">
    <location>
        <begin position="434"/>
        <end position="448"/>
    </location>
</feature>
<dbReference type="InterPro" id="IPR000571">
    <property type="entry name" value="Znf_CCCH"/>
</dbReference>
<evidence type="ECO:0000259" key="3">
    <source>
        <dbReference type="PROSITE" id="PS50103"/>
    </source>
</evidence>
<keyword evidence="5" id="KW-1185">Reference proteome</keyword>
<evidence type="ECO:0000256" key="2">
    <source>
        <dbReference type="SAM" id="MobiDB-lite"/>
    </source>
</evidence>
<dbReference type="PROSITE" id="PS50103">
    <property type="entry name" value="ZF_C3H1"/>
    <property type="match status" value="1"/>
</dbReference>
<evidence type="ECO:0000313" key="4">
    <source>
        <dbReference type="EMBL" id="KAK8083474.1"/>
    </source>
</evidence>
<feature type="domain" description="C3H1-type" evidence="3">
    <location>
        <begin position="325"/>
        <end position="353"/>
    </location>
</feature>
<feature type="compositionally biased region" description="Basic and acidic residues" evidence="2">
    <location>
        <begin position="490"/>
        <end position="508"/>
    </location>
</feature>
<gene>
    <name evidence="4" type="ORF">PG996_002255</name>
</gene>
<feature type="compositionally biased region" description="Basic and acidic residues" evidence="2">
    <location>
        <begin position="165"/>
        <end position="175"/>
    </location>
</feature>
<keyword evidence="1" id="KW-0479">Metal-binding</keyword>
<comment type="caution">
    <text evidence="4">The sequence shown here is derived from an EMBL/GenBank/DDBJ whole genome shotgun (WGS) entry which is preliminary data.</text>
</comment>
<dbReference type="Proteomes" id="UP001446871">
    <property type="component" value="Unassembled WGS sequence"/>
</dbReference>
<feature type="region of interest" description="Disordered" evidence="2">
    <location>
        <begin position="418"/>
        <end position="522"/>
    </location>
</feature>
<protein>
    <recommendedName>
        <fullName evidence="3">C3H1-type domain-containing protein</fullName>
    </recommendedName>
</protein>
<evidence type="ECO:0000256" key="1">
    <source>
        <dbReference type="PROSITE-ProRule" id="PRU00723"/>
    </source>
</evidence>
<accession>A0ABR1WIY3</accession>
<feature type="region of interest" description="Disordered" evidence="2">
    <location>
        <begin position="156"/>
        <end position="236"/>
    </location>
</feature>
<reference evidence="4 5" key="1">
    <citation type="submission" date="2023-01" db="EMBL/GenBank/DDBJ databases">
        <title>Analysis of 21 Apiospora genomes using comparative genomics revels a genus with tremendous synthesis potential of carbohydrate active enzymes and secondary metabolites.</title>
        <authorList>
            <person name="Sorensen T."/>
        </authorList>
    </citation>
    <scope>NUCLEOTIDE SEQUENCE [LARGE SCALE GENOMIC DNA]</scope>
    <source>
        <strain evidence="4 5">CBS 83171</strain>
    </source>
</reference>